<sequence length="55" mass="6524">MPQLNPTPWFFIMILSWITLLLLFKNKTTTVSPQNPTTTTDLKMDKTNPWSWPWT</sequence>
<keyword evidence="5 12" id="KW-0812">Transmembrane</keyword>
<evidence type="ECO:0000256" key="14">
    <source>
        <dbReference type="SAM" id="Phobius"/>
    </source>
</evidence>
<comment type="subcellular location">
    <subcellularLocation>
        <location evidence="1 12">Mitochondrion membrane</location>
        <topology evidence="1 12">Single-pass membrane protein</topology>
    </subcellularLocation>
</comment>
<accession>F2YDW4</accession>
<keyword evidence="3 12" id="KW-0813">Transport</keyword>
<geneLocation type="mitochondrion" evidence="15"/>
<reference evidence="15" key="1">
    <citation type="journal article" date="2011" name="Mol. Phylogenet. Evol.">
        <title>Phylogeny of Philippine slender skinks (Scincidae: Brachymeles) reveals underestimated species diversity, complex biogeographical relationships, and cryptic patterns of lineage diversification.</title>
        <authorList>
            <person name="Siler C.D."/>
            <person name="Diesmos A.C."/>
            <person name="Alcala A.C."/>
            <person name="Brown R.M."/>
        </authorList>
    </citation>
    <scope>NUCLEOTIDE SEQUENCE</scope>
</reference>
<keyword evidence="6 12" id="KW-0375">Hydrogen ion transport</keyword>
<evidence type="ECO:0000256" key="3">
    <source>
        <dbReference type="ARBA" id="ARBA00022448"/>
    </source>
</evidence>
<evidence type="ECO:0000256" key="13">
    <source>
        <dbReference type="SAM" id="MobiDB-lite"/>
    </source>
</evidence>
<feature type="region of interest" description="Disordered" evidence="13">
    <location>
        <begin position="30"/>
        <end position="55"/>
    </location>
</feature>
<dbReference type="EMBL" id="HQ907140">
    <property type="protein sequence ID" value="ADW93250.1"/>
    <property type="molecule type" value="Genomic_DNA"/>
</dbReference>
<evidence type="ECO:0000256" key="8">
    <source>
        <dbReference type="ARBA" id="ARBA00023065"/>
    </source>
</evidence>
<dbReference type="GO" id="GO:0015986">
    <property type="term" value="P:proton motive force-driven ATP synthesis"/>
    <property type="evidence" value="ECO:0007669"/>
    <property type="project" value="InterPro"/>
</dbReference>
<proteinExistence type="inferred from homology"/>
<dbReference type="PANTHER" id="PTHR39937">
    <property type="entry name" value="ATP SYNTHASE PROTEIN 8"/>
    <property type="match status" value="1"/>
</dbReference>
<comment type="similarity">
    <text evidence="2 12">Belongs to the ATPase protein 8 family.</text>
</comment>
<dbReference type="PANTHER" id="PTHR39937:SF1">
    <property type="entry name" value="ATP SYNTHASE PROTEIN 8"/>
    <property type="match status" value="1"/>
</dbReference>
<dbReference type="InterPro" id="IPR001421">
    <property type="entry name" value="ATP8_metazoa"/>
</dbReference>
<evidence type="ECO:0000256" key="4">
    <source>
        <dbReference type="ARBA" id="ARBA00022547"/>
    </source>
</evidence>
<evidence type="ECO:0000256" key="1">
    <source>
        <dbReference type="ARBA" id="ARBA00004304"/>
    </source>
</evidence>
<dbReference type="AlphaFoldDB" id="F2YDW4"/>
<feature type="compositionally biased region" description="Low complexity" evidence="13">
    <location>
        <begin position="30"/>
        <end position="40"/>
    </location>
</feature>
<evidence type="ECO:0000256" key="10">
    <source>
        <dbReference type="ARBA" id="ARBA00023136"/>
    </source>
</evidence>
<keyword evidence="7 14" id="KW-1133">Transmembrane helix</keyword>
<evidence type="ECO:0000256" key="2">
    <source>
        <dbReference type="ARBA" id="ARBA00008892"/>
    </source>
</evidence>
<protein>
    <recommendedName>
        <fullName evidence="12">ATP synthase complex subunit 8</fullName>
    </recommendedName>
</protein>
<gene>
    <name evidence="15" type="primary">ATP8</name>
</gene>
<dbReference type="InterPro" id="IPR050635">
    <property type="entry name" value="ATPase_protein_8"/>
</dbReference>
<dbReference type="GO" id="GO:0015078">
    <property type="term" value="F:proton transmembrane transporter activity"/>
    <property type="evidence" value="ECO:0007669"/>
    <property type="project" value="InterPro"/>
</dbReference>
<evidence type="ECO:0000256" key="7">
    <source>
        <dbReference type="ARBA" id="ARBA00022989"/>
    </source>
</evidence>
<keyword evidence="4 12" id="KW-0138">CF(0)</keyword>
<name>F2YDW4_9SAUR</name>
<dbReference type="GO" id="GO:0045259">
    <property type="term" value="C:proton-transporting ATP synthase complex"/>
    <property type="evidence" value="ECO:0007669"/>
    <property type="project" value="UniProtKB-KW"/>
</dbReference>
<evidence type="ECO:0000256" key="12">
    <source>
        <dbReference type="RuleBase" id="RU003661"/>
    </source>
</evidence>
<evidence type="ECO:0000256" key="11">
    <source>
        <dbReference type="ARBA" id="ARBA00023310"/>
    </source>
</evidence>
<keyword evidence="9 12" id="KW-0496">Mitochondrion</keyword>
<evidence type="ECO:0000256" key="6">
    <source>
        <dbReference type="ARBA" id="ARBA00022781"/>
    </source>
</evidence>
<keyword evidence="10 14" id="KW-0472">Membrane</keyword>
<feature type="transmembrane region" description="Helical" evidence="14">
    <location>
        <begin position="6"/>
        <end position="24"/>
    </location>
</feature>
<dbReference type="GO" id="GO:0031966">
    <property type="term" value="C:mitochondrial membrane"/>
    <property type="evidence" value="ECO:0007669"/>
    <property type="project" value="UniProtKB-SubCell"/>
</dbReference>
<organism evidence="15">
    <name type="scientific">Lygosoma quadrupes</name>
    <dbReference type="NCBI Taxonomy" id="96755"/>
    <lineage>
        <taxon>Eukaryota</taxon>
        <taxon>Metazoa</taxon>
        <taxon>Chordata</taxon>
        <taxon>Craniata</taxon>
        <taxon>Vertebrata</taxon>
        <taxon>Euteleostomi</taxon>
        <taxon>Lepidosauria</taxon>
        <taxon>Squamata</taxon>
        <taxon>Bifurcata</taxon>
        <taxon>Unidentata</taxon>
        <taxon>Scinciformata</taxon>
        <taxon>Scincidae</taxon>
        <taxon>Lygosominae</taxon>
        <taxon>Lygosoma</taxon>
    </lineage>
</organism>
<dbReference type="Pfam" id="PF00895">
    <property type="entry name" value="ATP-synt_8"/>
    <property type="match status" value="1"/>
</dbReference>
<evidence type="ECO:0000256" key="9">
    <source>
        <dbReference type="ARBA" id="ARBA00023128"/>
    </source>
</evidence>
<keyword evidence="8 12" id="KW-0406">Ion transport</keyword>
<evidence type="ECO:0000313" key="15">
    <source>
        <dbReference type="EMBL" id="ADW93250.1"/>
    </source>
</evidence>
<keyword evidence="11" id="KW-0066">ATP synthesis</keyword>
<evidence type="ECO:0000256" key="5">
    <source>
        <dbReference type="ARBA" id="ARBA00022692"/>
    </source>
</evidence>